<dbReference type="NCBIfam" id="TIGR00149">
    <property type="entry name" value="TIGR00149_YjbQ"/>
    <property type="match status" value="1"/>
</dbReference>
<evidence type="ECO:0000313" key="3">
    <source>
        <dbReference type="EMBL" id="OTP80089.1"/>
    </source>
</evidence>
<organism evidence="2 5">
    <name type="scientific">Caballeronia sordidicola</name>
    <name type="common">Burkholderia sordidicola</name>
    <dbReference type="NCBI Taxonomy" id="196367"/>
    <lineage>
        <taxon>Bacteria</taxon>
        <taxon>Pseudomonadati</taxon>
        <taxon>Pseudomonadota</taxon>
        <taxon>Betaproteobacteria</taxon>
        <taxon>Burkholderiales</taxon>
        <taxon>Burkholderiaceae</taxon>
        <taxon>Caballeronia</taxon>
    </lineage>
</organism>
<comment type="similarity">
    <text evidence="1">Belongs to the UPF0047 family.</text>
</comment>
<dbReference type="EMBL" id="NBTZ01000033">
    <property type="protein sequence ID" value="OTP77196.1"/>
    <property type="molecule type" value="Genomic_DNA"/>
</dbReference>
<dbReference type="PANTHER" id="PTHR30615:SF8">
    <property type="entry name" value="UPF0047 PROTEIN C4A8.02C"/>
    <property type="match status" value="1"/>
</dbReference>
<comment type="caution">
    <text evidence="2">The sequence shown here is derived from an EMBL/GenBank/DDBJ whole genome shotgun (WGS) entry which is preliminary data.</text>
</comment>
<dbReference type="SUPFAM" id="SSF111038">
    <property type="entry name" value="YjbQ-like"/>
    <property type="match status" value="1"/>
</dbReference>
<dbReference type="RefSeq" id="WP_062002709.1">
    <property type="nucleotide sequence ID" value="NZ_MSRG01000063.1"/>
</dbReference>
<evidence type="ECO:0000313" key="2">
    <source>
        <dbReference type="EMBL" id="OTP77196.1"/>
    </source>
</evidence>
<evidence type="ECO:0008006" key="6">
    <source>
        <dbReference type="Google" id="ProtNLM"/>
    </source>
</evidence>
<evidence type="ECO:0000313" key="5">
    <source>
        <dbReference type="Proteomes" id="UP000195221"/>
    </source>
</evidence>
<name>A0A242N225_CABSO</name>
<dbReference type="EMBL" id="NBTY01000017">
    <property type="protein sequence ID" value="OTP80089.1"/>
    <property type="molecule type" value="Genomic_DNA"/>
</dbReference>
<accession>A0A242N225</accession>
<gene>
    <name evidence="3" type="ORF">PAMC26510_04755</name>
    <name evidence="2" type="ORF">PAMC26577_09520</name>
</gene>
<proteinExistence type="inferred from homology"/>
<dbReference type="AlphaFoldDB" id="A0A242N225"/>
<reference evidence="2 5" key="2">
    <citation type="submission" date="2017-03" db="EMBL/GenBank/DDBJ databases">
        <title>Genome analysis of strain PAMC 26577.</title>
        <authorList>
            <person name="Oh H.-M."/>
            <person name="Yang J.-A."/>
        </authorList>
    </citation>
    <scope>NUCLEOTIDE SEQUENCE [LARGE SCALE GENOMIC DNA]</scope>
    <source>
        <strain evidence="2 5">PAMC 26577</strain>
    </source>
</reference>
<evidence type="ECO:0000313" key="4">
    <source>
        <dbReference type="Proteomes" id="UP000194546"/>
    </source>
</evidence>
<dbReference type="PANTHER" id="PTHR30615">
    <property type="entry name" value="UNCHARACTERIZED PROTEIN YJBQ-RELATED"/>
    <property type="match status" value="1"/>
</dbReference>
<sequence length="139" mass="15839">MKQALHHLGVTTRTRGLHEITRDIRSWIDQQGIQTGLLTVFLRHTSASLLIQENADPDVRTDLEQFFADIAPEEPGRYVHDAEGPDDMPAHLRTALTQVQLSIPVSAGRMVLGTWQGIYLFEHRRVSHRREVVLHLFGE</sequence>
<protein>
    <recommendedName>
        <fullName evidence="6">Secondary thiamine-phosphate synthase enzyme</fullName>
    </recommendedName>
</protein>
<dbReference type="InterPro" id="IPR001602">
    <property type="entry name" value="UPF0047_YjbQ-like"/>
</dbReference>
<evidence type="ECO:0000256" key="1">
    <source>
        <dbReference type="ARBA" id="ARBA00005534"/>
    </source>
</evidence>
<dbReference type="Pfam" id="PF01894">
    <property type="entry name" value="YjbQ"/>
    <property type="match status" value="1"/>
</dbReference>
<dbReference type="Proteomes" id="UP000195221">
    <property type="component" value="Unassembled WGS sequence"/>
</dbReference>
<dbReference type="InterPro" id="IPR035917">
    <property type="entry name" value="YjbQ-like_sf"/>
</dbReference>
<dbReference type="Proteomes" id="UP000194546">
    <property type="component" value="Unassembled WGS sequence"/>
</dbReference>
<dbReference type="PIRSF" id="PIRSF004681">
    <property type="entry name" value="UCP004681"/>
    <property type="match status" value="1"/>
</dbReference>
<reference evidence="3 4" key="1">
    <citation type="submission" date="2017-03" db="EMBL/GenBank/DDBJ databases">
        <title>Genome analysis of strain PAMC 26510.</title>
        <authorList>
            <person name="Oh H.-M."/>
            <person name="Yang J.-A."/>
        </authorList>
    </citation>
    <scope>NUCLEOTIDE SEQUENCE [LARGE SCALE GENOMIC DNA]</scope>
    <source>
        <strain evidence="3 4">PAMC 26510</strain>
    </source>
</reference>
<dbReference type="Gene3D" id="2.60.120.460">
    <property type="entry name" value="YjbQ-like"/>
    <property type="match status" value="1"/>
</dbReference>